<evidence type="ECO:0000313" key="2">
    <source>
        <dbReference type="EMBL" id="AQS85951.1"/>
    </source>
</evidence>
<dbReference type="Proteomes" id="UP000188937">
    <property type="component" value="Chromosome"/>
</dbReference>
<keyword evidence="2" id="KW-0378">Hydrolase</keyword>
<dbReference type="Pfam" id="PF03690">
    <property type="entry name" value="MYG1_exonuc"/>
    <property type="match status" value="1"/>
</dbReference>
<proteinExistence type="inferred from homology"/>
<dbReference type="RefSeq" id="WP_077813952.1">
    <property type="nucleotide sequence ID" value="NZ_CP014692.1"/>
</dbReference>
<reference evidence="2 3" key="1">
    <citation type="submission" date="2016-03" db="EMBL/GenBank/DDBJ databases">
        <title>Acetic acid bacteria sequencing.</title>
        <authorList>
            <person name="Brandt J."/>
            <person name="Jakob F."/>
            <person name="Vogel R.F."/>
        </authorList>
    </citation>
    <scope>NUCLEOTIDE SEQUENCE [LARGE SCALE GENOMIC DNA]</scope>
    <source>
        <strain evidence="2 3">TMW2.1153</strain>
    </source>
</reference>
<dbReference type="GO" id="GO:0016787">
    <property type="term" value="F:hydrolase activity"/>
    <property type="evidence" value="ECO:0007669"/>
    <property type="project" value="UniProtKB-KW"/>
</dbReference>
<comment type="similarity">
    <text evidence="1">Belongs to the MYG1 family.</text>
</comment>
<protein>
    <submittedName>
        <fullName evidence="2">Metal-dependent hydrolase</fullName>
    </submittedName>
</protein>
<dbReference type="EMBL" id="CP014692">
    <property type="protein sequence ID" value="AQS85951.1"/>
    <property type="molecule type" value="Genomic_DNA"/>
</dbReference>
<dbReference type="PANTHER" id="PTHR11215:SF1">
    <property type="entry name" value="MYG1 EXONUCLEASE"/>
    <property type="match status" value="1"/>
</dbReference>
<name>A0A1U9KJH2_ACEAC</name>
<sequence>MSEHTPIGLDQQASPVRALTHSGNFHTDETLGYVILHYALEPEGDLRGRVLNGHDGGRLTFVRSRNPEDIQAADIVFDVGGEYAPPKGRYDHHMRVKPLRDDGTPYSAAGLLWKDYGKAAIRNILGAVLKTPVSETDVASIWQTLDKSLILPVDLDDNGVAKMGKLSLADIVSACNPPWDTTELYGADVANTRETTGFANAASAVAAHLVNSLDRVRASLKAASRVMEAYARAEDKRILLMDTGMPTEKMIFENDLPVVYVVSPTNNGQWNVKAISPTRGDFGQRVSLPEAWGGLEKAELAKVSGVPDAVFAHPARFICGAGSREGALKMAQLALQIDESLKSGKSA</sequence>
<organism evidence="2 3">
    <name type="scientific">Acetobacter aceti</name>
    <dbReference type="NCBI Taxonomy" id="435"/>
    <lineage>
        <taxon>Bacteria</taxon>
        <taxon>Pseudomonadati</taxon>
        <taxon>Pseudomonadota</taxon>
        <taxon>Alphaproteobacteria</taxon>
        <taxon>Acetobacterales</taxon>
        <taxon>Acetobacteraceae</taxon>
        <taxon>Acetobacter</taxon>
        <taxon>Acetobacter subgen. Acetobacter</taxon>
    </lineage>
</organism>
<dbReference type="PANTHER" id="PTHR11215">
    <property type="entry name" value="METAL DEPENDENT HYDROLASE - RELATED"/>
    <property type="match status" value="1"/>
</dbReference>
<dbReference type="GO" id="GO:0005737">
    <property type="term" value="C:cytoplasm"/>
    <property type="evidence" value="ECO:0007669"/>
    <property type="project" value="TreeGrafter"/>
</dbReference>
<gene>
    <name evidence="2" type="ORF">A0U92_15620</name>
</gene>
<dbReference type="AlphaFoldDB" id="A0A1U9KJH2"/>
<evidence type="ECO:0000256" key="1">
    <source>
        <dbReference type="ARBA" id="ARBA00010105"/>
    </source>
</evidence>
<evidence type="ECO:0000313" key="3">
    <source>
        <dbReference type="Proteomes" id="UP000188937"/>
    </source>
</evidence>
<dbReference type="STRING" id="435.A0U92_15620"/>
<dbReference type="OrthoDB" id="183622at2"/>
<dbReference type="InterPro" id="IPR003226">
    <property type="entry name" value="MYG1_exonuclease"/>
</dbReference>
<dbReference type="KEGG" id="aace:A0U92_15620"/>
<accession>A0A1U9KJH2</accession>
<dbReference type="eggNOG" id="COG4286">
    <property type="taxonomic scope" value="Bacteria"/>
</dbReference>
<keyword evidence="3" id="KW-1185">Reference proteome</keyword>